<dbReference type="SMART" id="SM00327">
    <property type="entry name" value="VWA"/>
    <property type="match status" value="1"/>
</dbReference>
<dbReference type="EMBL" id="CSTD01000001">
    <property type="protein sequence ID" value="CPR07402.1"/>
    <property type="molecule type" value="Genomic_DNA"/>
</dbReference>
<dbReference type="Gene3D" id="3.40.50.410">
    <property type="entry name" value="von Willebrand factor, type A domain"/>
    <property type="match status" value="1"/>
</dbReference>
<feature type="compositionally biased region" description="Polar residues" evidence="1">
    <location>
        <begin position="239"/>
        <end position="251"/>
    </location>
</feature>
<accession>A0A0U0W6I6</accession>
<dbReference type="InterPro" id="IPR002035">
    <property type="entry name" value="VWF_A"/>
</dbReference>
<evidence type="ECO:0000313" key="3">
    <source>
        <dbReference type="EMBL" id="CPR07402.1"/>
    </source>
</evidence>
<dbReference type="InterPro" id="IPR036465">
    <property type="entry name" value="vWFA_dom_sf"/>
</dbReference>
<name>A0A0U0W6I6_MYCBE</name>
<organism evidence="3 4">
    <name type="scientific">Mycobacterium bohemicum DSM 44277</name>
    <dbReference type="NCBI Taxonomy" id="1236609"/>
    <lineage>
        <taxon>Bacteria</taxon>
        <taxon>Bacillati</taxon>
        <taxon>Actinomycetota</taxon>
        <taxon>Actinomycetes</taxon>
        <taxon>Mycobacteriales</taxon>
        <taxon>Mycobacteriaceae</taxon>
        <taxon>Mycobacterium</taxon>
    </lineage>
</organism>
<reference evidence="3 4" key="1">
    <citation type="submission" date="2015-03" db="EMBL/GenBank/DDBJ databases">
        <authorList>
            <person name="Murphy D."/>
        </authorList>
    </citation>
    <scope>NUCLEOTIDE SEQUENCE [LARGE SCALE GENOMIC DNA]</scope>
    <source>
        <strain evidence="3 4">DSM 44277</strain>
    </source>
</reference>
<dbReference type="PANTHER" id="PTHR41248:SF1">
    <property type="entry name" value="NORD PROTEIN"/>
    <property type="match status" value="1"/>
</dbReference>
<dbReference type="AlphaFoldDB" id="A0A0U0W6I6"/>
<dbReference type="InterPro" id="IPR051928">
    <property type="entry name" value="NorD/CobT"/>
</dbReference>
<dbReference type="OrthoDB" id="4641313at2"/>
<evidence type="ECO:0000313" key="4">
    <source>
        <dbReference type="Proteomes" id="UP000198875"/>
    </source>
</evidence>
<evidence type="ECO:0000259" key="2">
    <source>
        <dbReference type="PROSITE" id="PS50234"/>
    </source>
</evidence>
<dbReference type="RefSeq" id="WP_085181868.1">
    <property type="nucleotide sequence ID" value="NZ_CSTD01000001.1"/>
</dbReference>
<dbReference type="SUPFAM" id="SSF53300">
    <property type="entry name" value="vWA-like"/>
    <property type="match status" value="1"/>
</dbReference>
<feature type="region of interest" description="Disordered" evidence="1">
    <location>
        <begin position="155"/>
        <end position="175"/>
    </location>
</feature>
<sequence length="576" mass="61834" precursor="true">MTPDRPATPLPQLEMLASALSGQPVAVAATEPGQPCWTNRRTIFVDPNSPPTARLTAITVQACLIAADSLQPAITCTLSTHRAAVRRYLAIEGHRALAANQMWLPPAVRTLIDGDLASRTHSPAASLDIALSRQPIPDPPADFGVLRPRKVVVDKRADHGPGPAGEHTPRRQQDKELQELADDDIADDQDMQDPFTSPVGGGGVLGKLLARMLSVVRQLSGGGQPGADTPTHRTRAGATGSTAVVSNARSATETDDPFAPRGATYPEWNMRERRYRPQWCTVHEIEPPNTGAAAHIACDIGLRKPLARLGVGLQRSRRQAQGDDIDIDAAVEAQVETRAEAPSAEEVYLDTLRRRRDLGVLVLLDVSGSTAEPGTHGQTVHQQQRTTAAALTVALHDLGDRVALYAFASQGRSMVEVTPVKRFDDHLDTLTMQRLQAITPGAFSRLGAAIRHGAAVVEKHAGTPRRLLVVISDGLAYDHGYERDYGAADARRALAEARRRGTGCLCLTIGASTDVAALRHVFGSTAHATVARPEDLKGVVGPLFRSALRSAEARRRLINATRPVQQVTSTERTRSA</sequence>
<dbReference type="PANTHER" id="PTHR41248">
    <property type="entry name" value="NORD PROTEIN"/>
    <property type="match status" value="1"/>
</dbReference>
<dbReference type="InterPro" id="IPR008912">
    <property type="entry name" value="Uncharacterised_CoxE"/>
</dbReference>
<proteinExistence type="predicted"/>
<dbReference type="PROSITE" id="PS50234">
    <property type="entry name" value="VWFA"/>
    <property type="match status" value="1"/>
</dbReference>
<feature type="domain" description="VWFA" evidence="2">
    <location>
        <begin position="359"/>
        <end position="548"/>
    </location>
</feature>
<dbReference type="Proteomes" id="UP000198875">
    <property type="component" value="Unassembled WGS sequence"/>
</dbReference>
<protein>
    <submittedName>
        <fullName evidence="3">Nitric oxide reductase activation protein</fullName>
    </submittedName>
</protein>
<evidence type="ECO:0000256" key="1">
    <source>
        <dbReference type="SAM" id="MobiDB-lite"/>
    </source>
</evidence>
<dbReference type="Pfam" id="PF05762">
    <property type="entry name" value="VWA_CoxE"/>
    <property type="match status" value="1"/>
</dbReference>
<gene>
    <name evidence="3" type="ORF">BN971_01004</name>
</gene>
<feature type="region of interest" description="Disordered" evidence="1">
    <location>
        <begin position="221"/>
        <end position="264"/>
    </location>
</feature>